<evidence type="ECO:0000313" key="1">
    <source>
        <dbReference type="EMBL" id="KAK7801312.1"/>
    </source>
</evidence>
<sequence length="58" mass="6920">MSFLVSKPERIRRWVSEKFIVEGLRDLELFGGKYSMALRHHFRIIITILLLTRSLCRS</sequence>
<dbReference type="Proteomes" id="UP001488838">
    <property type="component" value="Unassembled WGS sequence"/>
</dbReference>
<name>A0AAW0HJG2_MYOGA</name>
<protein>
    <submittedName>
        <fullName evidence="1">Uncharacterized protein</fullName>
    </submittedName>
</protein>
<gene>
    <name evidence="1" type="ORF">U0070_008064</name>
</gene>
<dbReference type="EMBL" id="JBBHLL010000512">
    <property type="protein sequence ID" value="KAK7801312.1"/>
    <property type="molecule type" value="Genomic_DNA"/>
</dbReference>
<proteinExistence type="predicted"/>
<accession>A0AAW0HJG2</accession>
<reference evidence="1 2" key="1">
    <citation type="journal article" date="2023" name="bioRxiv">
        <title>Conserved and derived expression patterns and positive selection on dental genes reveal complex evolutionary context of ever-growing rodent molars.</title>
        <authorList>
            <person name="Calamari Z.T."/>
            <person name="Song A."/>
            <person name="Cohen E."/>
            <person name="Akter M."/>
            <person name="Roy R.D."/>
            <person name="Hallikas O."/>
            <person name="Christensen M.M."/>
            <person name="Li P."/>
            <person name="Marangoni P."/>
            <person name="Jernvall J."/>
            <person name="Klein O.D."/>
        </authorList>
    </citation>
    <scope>NUCLEOTIDE SEQUENCE [LARGE SCALE GENOMIC DNA]</scope>
    <source>
        <strain evidence="1">V071</strain>
    </source>
</reference>
<evidence type="ECO:0000313" key="2">
    <source>
        <dbReference type="Proteomes" id="UP001488838"/>
    </source>
</evidence>
<keyword evidence="2" id="KW-1185">Reference proteome</keyword>
<dbReference type="AlphaFoldDB" id="A0AAW0HJG2"/>
<comment type="caution">
    <text evidence="1">The sequence shown here is derived from an EMBL/GenBank/DDBJ whole genome shotgun (WGS) entry which is preliminary data.</text>
</comment>
<organism evidence="1 2">
    <name type="scientific">Myodes glareolus</name>
    <name type="common">Bank vole</name>
    <name type="synonym">Clethrionomys glareolus</name>
    <dbReference type="NCBI Taxonomy" id="447135"/>
    <lineage>
        <taxon>Eukaryota</taxon>
        <taxon>Metazoa</taxon>
        <taxon>Chordata</taxon>
        <taxon>Craniata</taxon>
        <taxon>Vertebrata</taxon>
        <taxon>Euteleostomi</taxon>
        <taxon>Mammalia</taxon>
        <taxon>Eutheria</taxon>
        <taxon>Euarchontoglires</taxon>
        <taxon>Glires</taxon>
        <taxon>Rodentia</taxon>
        <taxon>Myomorpha</taxon>
        <taxon>Muroidea</taxon>
        <taxon>Cricetidae</taxon>
        <taxon>Arvicolinae</taxon>
        <taxon>Myodes</taxon>
    </lineage>
</organism>